<feature type="DNA-binding region" description="Homeobox" evidence="13">
    <location>
        <begin position="159"/>
        <end position="218"/>
    </location>
</feature>
<evidence type="ECO:0000256" key="4">
    <source>
        <dbReference type="ARBA" id="ARBA00022553"/>
    </source>
</evidence>
<keyword evidence="10 13" id="KW-0539">Nucleus</keyword>
<evidence type="ECO:0000256" key="10">
    <source>
        <dbReference type="ARBA" id="ARBA00023242"/>
    </source>
</evidence>
<evidence type="ECO:0000256" key="13">
    <source>
        <dbReference type="PROSITE-ProRule" id="PRU00108"/>
    </source>
</evidence>
<dbReference type="PANTHER" id="PTHR24329">
    <property type="entry name" value="HOMEOBOX PROTEIN ARISTALESS"/>
    <property type="match status" value="1"/>
</dbReference>
<evidence type="ECO:0000256" key="5">
    <source>
        <dbReference type="ARBA" id="ARBA00023015"/>
    </source>
</evidence>
<feature type="compositionally biased region" description="Basic and acidic residues" evidence="15">
    <location>
        <begin position="139"/>
        <end position="155"/>
    </location>
</feature>
<dbReference type="InterPro" id="IPR009057">
    <property type="entry name" value="Homeodomain-like_sf"/>
</dbReference>
<dbReference type="PROSITE" id="PS50071">
    <property type="entry name" value="HOMEOBOX_2"/>
    <property type="match status" value="1"/>
</dbReference>
<dbReference type="Proteomes" id="UP000887568">
    <property type="component" value="Unplaced"/>
</dbReference>
<dbReference type="InterPro" id="IPR003654">
    <property type="entry name" value="OAR_dom"/>
</dbReference>
<keyword evidence="19" id="KW-1185">Reference proteome</keyword>
<evidence type="ECO:0000256" key="11">
    <source>
        <dbReference type="ARBA" id="ARBA00064179"/>
    </source>
</evidence>
<feature type="region of interest" description="Disordered" evidence="15">
    <location>
        <begin position="22"/>
        <end position="41"/>
    </location>
</feature>
<comment type="subunit">
    <text evidence="11">Binds DNA.</text>
</comment>
<dbReference type="Gene3D" id="1.10.10.60">
    <property type="entry name" value="Homeodomain-like"/>
    <property type="match status" value="1"/>
</dbReference>
<dbReference type="AlphaFoldDB" id="A0A913ZU50"/>
<dbReference type="FunFam" id="1.10.10.60:FF:000127">
    <property type="entry name" value="homeobox protein aristaless-like 4"/>
    <property type="match status" value="1"/>
</dbReference>
<accession>A0A913ZU50</accession>
<evidence type="ECO:0000256" key="3">
    <source>
        <dbReference type="ARBA" id="ARBA00022473"/>
    </source>
</evidence>
<evidence type="ECO:0000256" key="2">
    <source>
        <dbReference type="ARBA" id="ARBA00005733"/>
    </source>
</evidence>
<dbReference type="GeneID" id="119727319"/>
<evidence type="ECO:0000256" key="9">
    <source>
        <dbReference type="ARBA" id="ARBA00023163"/>
    </source>
</evidence>
<dbReference type="OrthoDB" id="6159439at2759"/>
<evidence type="ECO:0000256" key="6">
    <source>
        <dbReference type="ARBA" id="ARBA00023125"/>
    </source>
</evidence>
<name>A0A913ZU50_PATMI</name>
<protein>
    <recommendedName>
        <fullName evidence="12">Homeobox protein aristaless-like 4</fullName>
    </recommendedName>
</protein>
<dbReference type="CDD" id="cd00086">
    <property type="entry name" value="homeodomain"/>
    <property type="match status" value="1"/>
</dbReference>
<dbReference type="PANTHER" id="PTHR24329:SF543">
    <property type="entry name" value="FI01017P-RELATED"/>
    <property type="match status" value="1"/>
</dbReference>
<evidence type="ECO:0000313" key="18">
    <source>
        <dbReference type="EnsemblMetazoa" id="XP_038055112.1"/>
    </source>
</evidence>
<evidence type="ECO:0000313" key="19">
    <source>
        <dbReference type="Proteomes" id="UP000887568"/>
    </source>
</evidence>
<dbReference type="InterPro" id="IPR001356">
    <property type="entry name" value="HD"/>
</dbReference>
<dbReference type="SMART" id="SM00389">
    <property type="entry name" value="HOX"/>
    <property type="match status" value="1"/>
</dbReference>
<evidence type="ECO:0000256" key="14">
    <source>
        <dbReference type="RuleBase" id="RU000682"/>
    </source>
</evidence>
<dbReference type="GO" id="GO:0048513">
    <property type="term" value="P:animal organ development"/>
    <property type="evidence" value="ECO:0007669"/>
    <property type="project" value="UniProtKB-ARBA"/>
</dbReference>
<keyword evidence="3" id="KW-0217">Developmental protein</keyword>
<dbReference type="GO" id="GO:0000977">
    <property type="term" value="F:RNA polymerase II transcription regulatory region sequence-specific DNA binding"/>
    <property type="evidence" value="ECO:0007669"/>
    <property type="project" value="TreeGrafter"/>
</dbReference>
<dbReference type="GO" id="GO:0005634">
    <property type="term" value="C:nucleus"/>
    <property type="evidence" value="ECO:0007669"/>
    <property type="project" value="UniProtKB-SubCell"/>
</dbReference>
<evidence type="ECO:0000256" key="7">
    <source>
        <dbReference type="ARBA" id="ARBA00023155"/>
    </source>
</evidence>
<proteinExistence type="inferred from homology"/>
<dbReference type="InterPro" id="IPR017970">
    <property type="entry name" value="Homeobox_CS"/>
</dbReference>
<feature type="compositionally biased region" description="Basic and acidic residues" evidence="15">
    <location>
        <begin position="113"/>
        <end position="130"/>
    </location>
</feature>
<dbReference type="EnsemblMetazoa" id="XM_038199184.1">
    <property type="protein sequence ID" value="XP_038055112.1"/>
    <property type="gene ID" value="LOC119727319"/>
</dbReference>
<keyword evidence="9" id="KW-0804">Transcription</keyword>
<keyword evidence="5" id="KW-0805">Transcription regulation</keyword>
<evidence type="ECO:0000259" key="16">
    <source>
        <dbReference type="PROSITE" id="PS50071"/>
    </source>
</evidence>
<dbReference type="InterPro" id="IPR050649">
    <property type="entry name" value="Paired_Homeobox_TFs"/>
</dbReference>
<dbReference type="Pfam" id="PF00046">
    <property type="entry name" value="Homeodomain"/>
    <property type="match status" value="1"/>
</dbReference>
<evidence type="ECO:0000259" key="17">
    <source>
        <dbReference type="PROSITE" id="PS50803"/>
    </source>
</evidence>
<feature type="domain" description="Homeobox" evidence="16">
    <location>
        <begin position="157"/>
        <end position="217"/>
    </location>
</feature>
<dbReference type="Pfam" id="PF03826">
    <property type="entry name" value="OAR"/>
    <property type="match status" value="1"/>
</dbReference>
<feature type="region of interest" description="Disordered" evidence="15">
    <location>
        <begin position="47"/>
        <end position="163"/>
    </location>
</feature>
<sequence length="405" mass="43716">MMIFNTAEDMATLHKSSFAGLSDETSMHHPQQTTGLGGALAGGPCRPGYGMPHSIDGILGNGTARGRNGSGESPSPDNKDMTPLTSPMGDPVKDSDNPNPSGVGLTGGGGGKTDPHHDNTAGSPRDKASEENNNNGGKGDGDGKDGEGSKGDDASKRKKRRNRTTFTSFQLEEMERVFQKTHYPDVYCREQLALRCDLTEARVQVWFQNRRAKWRKRERFQQLQGMRGIGPGGGYEMPIAPRPDAYSQHADYGLMGQWVRNFHCEKMQPSPWGHNMSSPLTSTMNPAPMQMQQSPHNSCMAPQSNLPSFMGVTNQNQLNQLNQLSQATSPIAAAAGNNAAAQFMSHAAAAQAQAQNMNTFNGQYTDTGAMHCGQEGGDRRTNSIAALRLRAKEHSTVVGMMNGYS</sequence>
<evidence type="ECO:0000256" key="15">
    <source>
        <dbReference type="SAM" id="MobiDB-lite"/>
    </source>
</evidence>
<organism evidence="18 19">
    <name type="scientific">Patiria miniata</name>
    <name type="common">Bat star</name>
    <name type="synonym">Asterina miniata</name>
    <dbReference type="NCBI Taxonomy" id="46514"/>
    <lineage>
        <taxon>Eukaryota</taxon>
        <taxon>Metazoa</taxon>
        <taxon>Echinodermata</taxon>
        <taxon>Eleutherozoa</taxon>
        <taxon>Asterozoa</taxon>
        <taxon>Asteroidea</taxon>
        <taxon>Valvatacea</taxon>
        <taxon>Valvatida</taxon>
        <taxon>Asterinidae</taxon>
        <taxon>Patiria</taxon>
    </lineage>
</organism>
<reference evidence="18" key="1">
    <citation type="submission" date="2022-11" db="UniProtKB">
        <authorList>
            <consortium name="EnsemblMetazoa"/>
        </authorList>
    </citation>
    <scope>IDENTIFICATION</scope>
</reference>
<feature type="domain" description="OAR" evidence="17">
    <location>
        <begin position="382"/>
        <end position="395"/>
    </location>
</feature>
<dbReference type="PROSITE" id="PS50803">
    <property type="entry name" value="OAR"/>
    <property type="match status" value="1"/>
</dbReference>
<dbReference type="GO" id="GO:0000981">
    <property type="term" value="F:DNA-binding transcription factor activity, RNA polymerase II-specific"/>
    <property type="evidence" value="ECO:0007669"/>
    <property type="project" value="InterPro"/>
</dbReference>
<keyword evidence="7 13" id="KW-0371">Homeobox</keyword>
<dbReference type="SUPFAM" id="SSF46689">
    <property type="entry name" value="Homeodomain-like"/>
    <property type="match status" value="1"/>
</dbReference>
<comment type="subcellular location">
    <subcellularLocation>
        <location evidence="1 13 14">Nucleus</location>
    </subcellularLocation>
</comment>
<dbReference type="PROSITE" id="PS00027">
    <property type="entry name" value="HOMEOBOX_1"/>
    <property type="match status" value="1"/>
</dbReference>
<evidence type="ECO:0000256" key="12">
    <source>
        <dbReference type="ARBA" id="ARBA00074894"/>
    </source>
</evidence>
<keyword evidence="4" id="KW-0597">Phosphoprotein</keyword>
<dbReference type="RefSeq" id="XP_038055112.1">
    <property type="nucleotide sequence ID" value="XM_038199184.1"/>
</dbReference>
<evidence type="ECO:0000256" key="1">
    <source>
        <dbReference type="ARBA" id="ARBA00004123"/>
    </source>
</evidence>
<keyword evidence="6 13" id="KW-0238">DNA-binding</keyword>
<keyword evidence="8" id="KW-0010">Activator</keyword>
<comment type="similarity">
    <text evidence="2">Belongs to the paired homeobox family.</text>
</comment>
<evidence type="ECO:0000256" key="8">
    <source>
        <dbReference type="ARBA" id="ARBA00023159"/>
    </source>
</evidence>